<reference evidence="2" key="1">
    <citation type="journal article" date="2014" name="Front. Microbiol.">
        <title>High frequency of phylogenetically diverse reductive dehalogenase-homologous genes in deep subseafloor sedimentary metagenomes.</title>
        <authorList>
            <person name="Kawai M."/>
            <person name="Futagami T."/>
            <person name="Toyoda A."/>
            <person name="Takaki Y."/>
            <person name="Nishi S."/>
            <person name="Hori S."/>
            <person name="Arai W."/>
            <person name="Tsubouchi T."/>
            <person name="Morono Y."/>
            <person name="Uchiyama I."/>
            <person name="Ito T."/>
            <person name="Fujiyama A."/>
            <person name="Inagaki F."/>
            <person name="Takami H."/>
        </authorList>
    </citation>
    <scope>NUCLEOTIDE SEQUENCE</scope>
    <source>
        <strain evidence="2">Expedition CK06-06</strain>
    </source>
</reference>
<dbReference type="PROSITE" id="PS51379">
    <property type="entry name" value="4FE4S_FER_2"/>
    <property type="match status" value="1"/>
</dbReference>
<dbReference type="InterPro" id="IPR057431">
    <property type="entry name" value="LdpA_Fe-S-bd"/>
</dbReference>
<dbReference type="PROSITE" id="PS00198">
    <property type="entry name" value="4FE4S_FER_1"/>
    <property type="match status" value="1"/>
</dbReference>
<dbReference type="EMBL" id="BART01035110">
    <property type="protein sequence ID" value="GAH11053.1"/>
    <property type="molecule type" value="Genomic_DNA"/>
</dbReference>
<organism evidence="2">
    <name type="scientific">marine sediment metagenome</name>
    <dbReference type="NCBI Taxonomy" id="412755"/>
    <lineage>
        <taxon>unclassified sequences</taxon>
        <taxon>metagenomes</taxon>
        <taxon>ecological metagenomes</taxon>
    </lineage>
</organism>
<accession>X1EQZ1</accession>
<proteinExistence type="predicted"/>
<dbReference type="SUPFAM" id="SSF54862">
    <property type="entry name" value="4Fe-4S ferredoxins"/>
    <property type="match status" value="1"/>
</dbReference>
<evidence type="ECO:0000259" key="1">
    <source>
        <dbReference type="PROSITE" id="PS51379"/>
    </source>
</evidence>
<dbReference type="AlphaFoldDB" id="X1EQZ1"/>
<sequence>ERTFACDAILIAVGLNPVDEFYHKAKEYGLKVWVAGDAQEIAEASAAIFTGKIEGIKILKEMGLNTIDNFDKLEEKASIMKLKPLPPVQIDVPDIEEGIFPVFHCNQEIPCNPCTSVCPQKQIETIDDSIMQLPYFKGEKECTGCGRCVAVCPGLAVTLIDYRKDKNNPIVTFPFEMTIEKLKVDQIITVVGNHGEL</sequence>
<comment type="caution">
    <text evidence="2">The sequence shown here is derived from an EMBL/GenBank/DDBJ whole genome shotgun (WGS) entry which is preliminary data.</text>
</comment>
<dbReference type="Gene3D" id="3.30.70.20">
    <property type="match status" value="1"/>
</dbReference>
<gene>
    <name evidence="2" type="ORF">S01H4_59763</name>
</gene>
<name>X1EQZ1_9ZZZZ</name>
<evidence type="ECO:0000313" key="2">
    <source>
        <dbReference type="EMBL" id="GAH11053.1"/>
    </source>
</evidence>
<feature type="domain" description="4Fe-4S ferredoxin-type" evidence="1">
    <location>
        <begin position="132"/>
        <end position="162"/>
    </location>
</feature>
<feature type="non-terminal residue" evidence="2">
    <location>
        <position position="197"/>
    </location>
</feature>
<dbReference type="Pfam" id="PF25160">
    <property type="entry name" value="LdpA_Fe-S-bd"/>
    <property type="match status" value="1"/>
</dbReference>
<dbReference type="InterPro" id="IPR017900">
    <property type="entry name" value="4Fe4S_Fe_S_CS"/>
</dbReference>
<protein>
    <recommendedName>
        <fullName evidence="1">4Fe-4S ferredoxin-type domain-containing protein</fullName>
    </recommendedName>
</protein>
<feature type="non-terminal residue" evidence="2">
    <location>
        <position position="1"/>
    </location>
</feature>
<dbReference type="InterPro" id="IPR017896">
    <property type="entry name" value="4Fe4S_Fe-S-bd"/>
</dbReference>